<dbReference type="Proteomes" id="UP000295453">
    <property type="component" value="Unassembled WGS sequence"/>
</dbReference>
<evidence type="ECO:0000313" key="3">
    <source>
        <dbReference type="Proteomes" id="UP000295453"/>
    </source>
</evidence>
<accession>A0A4R1BT78</accession>
<protein>
    <submittedName>
        <fullName evidence="2">DUF3180 domain-containing protein</fullName>
    </submittedName>
</protein>
<proteinExistence type="predicted"/>
<evidence type="ECO:0000256" key="1">
    <source>
        <dbReference type="SAM" id="Phobius"/>
    </source>
</evidence>
<dbReference type="InterPro" id="IPR021517">
    <property type="entry name" value="DUF3180"/>
</dbReference>
<feature type="transmembrane region" description="Helical" evidence="1">
    <location>
        <begin position="30"/>
        <end position="50"/>
    </location>
</feature>
<sequence length="140" mass="14842">MAACLGLLGGWSLRPLALYADHTVPRVGWLQVGVIAFVAVILAGTAWITWRELQVNRQWLEAHRAVNRLMWAKSCVLVGALLAGGYAGAFVSWLGVAGEATTGNLVRSGCAALASVGVVAAAIWLERACRVRDDEDADLA</sequence>
<dbReference type="EMBL" id="SJZJ01000041">
    <property type="protein sequence ID" value="TCJ21063.1"/>
    <property type="molecule type" value="Genomic_DNA"/>
</dbReference>
<dbReference type="Pfam" id="PF11377">
    <property type="entry name" value="DUF3180"/>
    <property type="match status" value="1"/>
</dbReference>
<comment type="caution">
    <text evidence="2">The sequence shown here is derived from an EMBL/GenBank/DDBJ whole genome shotgun (WGS) entry which is preliminary data.</text>
</comment>
<keyword evidence="1" id="KW-0472">Membrane</keyword>
<evidence type="ECO:0000313" key="2">
    <source>
        <dbReference type="EMBL" id="TCJ21063.1"/>
    </source>
</evidence>
<gene>
    <name evidence="2" type="ORF">EPD65_15815</name>
</gene>
<dbReference type="OrthoDB" id="3786771at2"/>
<keyword evidence="1" id="KW-1133">Transmembrane helix</keyword>
<keyword evidence="3" id="KW-1185">Reference proteome</keyword>
<feature type="transmembrane region" description="Helical" evidence="1">
    <location>
        <begin position="71"/>
        <end position="93"/>
    </location>
</feature>
<feature type="transmembrane region" description="Helical" evidence="1">
    <location>
        <begin position="105"/>
        <end position="125"/>
    </location>
</feature>
<dbReference type="AlphaFoldDB" id="A0A4R1BT78"/>
<keyword evidence="1" id="KW-0812">Transmembrane</keyword>
<organism evidence="2 3">
    <name type="scientific">Nocardioides jejuensis</name>
    <dbReference type="NCBI Taxonomy" id="2502782"/>
    <lineage>
        <taxon>Bacteria</taxon>
        <taxon>Bacillati</taxon>
        <taxon>Actinomycetota</taxon>
        <taxon>Actinomycetes</taxon>
        <taxon>Propionibacteriales</taxon>
        <taxon>Nocardioidaceae</taxon>
        <taxon>Nocardioides</taxon>
    </lineage>
</organism>
<name>A0A4R1BT78_9ACTN</name>
<reference evidence="2 3" key="1">
    <citation type="submission" date="2019-03" db="EMBL/GenBank/DDBJ databases">
        <authorList>
            <person name="Kim M.K.M."/>
        </authorList>
    </citation>
    <scope>NUCLEOTIDE SEQUENCE [LARGE SCALE GENOMIC DNA]</scope>
    <source>
        <strain evidence="2 3">18JY15-6</strain>
    </source>
</reference>